<protein>
    <submittedName>
        <fullName evidence="2">Uncharacterized protein</fullName>
    </submittedName>
</protein>
<dbReference type="Proteomes" id="UP000799440">
    <property type="component" value="Unassembled WGS sequence"/>
</dbReference>
<reference evidence="2" key="1">
    <citation type="journal article" date="2020" name="Stud. Mycol.">
        <title>101 Dothideomycetes genomes: a test case for predicting lifestyles and emergence of pathogens.</title>
        <authorList>
            <person name="Haridas S."/>
            <person name="Albert R."/>
            <person name="Binder M."/>
            <person name="Bloem J."/>
            <person name="Labutti K."/>
            <person name="Salamov A."/>
            <person name="Andreopoulos B."/>
            <person name="Baker S."/>
            <person name="Barry K."/>
            <person name="Bills G."/>
            <person name="Bluhm B."/>
            <person name="Cannon C."/>
            <person name="Castanera R."/>
            <person name="Culley D."/>
            <person name="Daum C."/>
            <person name="Ezra D."/>
            <person name="Gonzalez J."/>
            <person name="Henrissat B."/>
            <person name="Kuo A."/>
            <person name="Liang C."/>
            <person name="Lipzen A."/>
            <person name="Lutzoni F."/>
            <person name="Magnuson J."/>
            <person name="Mondo S."/>
            <person name="Nolan M."/>
            <person name="Ohm R."/>
            <person name="Pangilinan J."/>
            <person name="Park H.-J."/>
            <person name="Ramirez L."/>
            <person name="Alfaro M."/>
            <person name="Sun H."/>
            <person name="Tritt A."/>
            <person name="Yoshinaga Y."/>
            <person name="Zwiers L.-H."/>
            <person name="Turgeon B."/>
            <person name="Goodwin S."/>
            <person name="Spatafora J."/>
            <person name="Crous P."/>
            <person name="Grigoriev I."/>
        </authorList>
    </citation>
    <scope>NUCLEOTIDE SEQUENCE</scope>
    <source>
        <strain evidence="2">CBS 119925</strain>
    </source>
</reference>
<proteinExistence type="predicted"/>
<gene>
    <name evidence="2" type="ORF">M011DRAFT_93998</name>
</gene>
<sequence>MTSTVYTDVERALTNPRLRSLSQAGSHYASPTYSPLATSPQIPATPINSPAILGLFHHPGTRSPSIASPPANTPVSELDSGVNSPLARSTRADLHPPDFLKLHHFHSPILAPTAPPNTPDGFKLVSEAMEMAKEVSATVAERMTALDAARPNREGFSDAEMKILMEETPKAPGE</sequence>
<organism evidence="2 3">
    <name type="scientific">Sporormia fimetaria CBS 119925</name>
    <dbReference type="NCBI Taxonomy" id="1340428"/>
    <lineage>
        <taxon>Eukaryota</taxon>
        <taxon>Fungi</taxon>
        <taxon>Dikarya</taxon>
        <taxon>Ascomycota</taxon>
        <taxon>Pezizomycotina</taxon>
        <taxon>Dothideomycetes</taxon>
        <taxon>Pleosporomycetidae</taxon>
        <taxon>Pleosporales</taxon>
        <taxon>Sporormiaceae</taxon>
        <taxon>Sporormia</taxon>
    </lineage>
</organism>
<feature type="region of interest" description="Disordered" evidence="1">
    <location>
        <begin position="53"/>
        <end position="91"/>
    </location>
</feature>
<evidence type="ECO:0000313" key="3">
    <source>
        <dbReference type="Proteomes" id="UP000799440"/>
    </source>
</evidence>
<evidence type="ECO:0000313" key="2">
    <source>
        <dbReference type="EMBL" id="KAF2746376.1"/>
    </source>
</evidence>
<dbReference type="AlphaFoldDB" id="A0A6A6V901"/>
<dbReference type="EMBL" id="MU006578">
    <property type="protein sequence ID" value="KAF2746376.1"/>
    <property type="molecule type" value="Genomic_DNA"/>
</dbReference>
<accession>A0A6A6V901</accession>
<name>A0A6A6V901_9PLEO</name>
<evidence type="ECO:0000256" key="1">
    <source>
        <dbReference type="SAM" id="MobiDB-lite"/>
    </source>
</evidence>
<keyword evidence="3" id="KW-1185">Reference proteome</keyword>
<dbReference type="OrthoDB" id="10478907at2759"/>